<dbReference type="AlphaFoldDB" id="A0AA97M184"/>
<dbReference type="EMBL" id="CP063196">
    <property type="protein sequence ID" value="UOE21643.1"/>
    <property type="molecule type" value="Genomic_DNA"/>
</dbReference>
<proteinExistence type="predicted"/>
<reference evidence="1" key="1">
    <citation type="submission" date="2020-10" db="EMBL/GenBank/DDBJ databases">
        <title>De novo genome project of the cellulose decomposer Thermobifida halotolerans type strain.</title>
        <authorList>
            <person name="Nagy I."/>
            <person name="Horvath B."/>
            <person name="Kukolya J."/>
            <person name="Nagy I."/>
            <person name="Orsini M."/>
        </authorList>
    </citation>
    <scope>NUCLEOTIDE SEQUENCE</scope>
    <source>
        <strain evidence="1">DSM 44931</strain>
    </source>
</reference>
<accession>A0AA97M184</accession>
<evidence type="ECO:0000313" key="1">
    <source>
        <dbReference type="EMBL" id="UOE21643.1"/>
    </source>
</evidence>
<dbReference type="Proteomes" id="UP000265719">
    <property type="component" value="Chromosome"/>
</dbReference>
<organism evidence="1 2">
    <name type="scientific">Thermobifida halotolerans</name>
    <dbReference type="NCBI Taxonomy" id="483545"/>
    <lineage>
        <taxon>Bacteria</taxon>
        <taxon>Bacillati</taxon>
        <taxon>Actinomycetota</taxon>
        <taxon>Actinomycetes</taxon>
        <taxon>Streptosporangiales</taxon>
        <taxon>Nocardiopsidaceae</taxon>
        <taxon>Thermobifida</taxon>
    </lineage>
</organism>
<dbReference type="KEGG" id="thao:NI17_011390"/>
<keyword evidence="2" id="KW-1185">Reference proteome</keyword>
<evidence type="ECO:0000313" key="2">
    <source>
        <dbReference type="Proteomes" id="UP000265719"/>
    </source>
</evidence>
<sequence length="103" mass="11761">MGKRAGTGRAEGEFHDPDRRGVAAHIEWQKQGAWVVLWGPYTRRYWAFARWPLPEGGQVVSAPDPDGLYAEMRRAEREGKYLKWRYGRRPSPGRDPAPGQARA</sequence>
<protein>
    <submittedName>
        <fullName evidence="1">Uncharacterized protein</fullName>
    </submittedName>
</protein>
<gene>
    <name evidence="1" type="ORF">NI17_011390</name>
</gene>
<dbReference type="RefSeq" id="WP_068690733.1">
    <property type="nucleotide sequence ID" value="NZ_CP063196.1"/>
</dbReference>
<name>A0AA97M184_9ACTN</name>